<evidence type="ECO:0000313" key="8">
    <source>
        <dbReference type="Proteomes" id="UP000887575"/>
    </source>
</evidence>
<evidence type="ECO:0000256" key="3">
    <source>
        <dbReference type="ARBA" id="ARBA00023157"/>
    </source>
</evidence>
<dbReference type="InterPro" id="IPR008993">
    <property type="entry name" value="TIMP-like_OB-fold"/>
</dbReference>
<evidence type="ECO:0000256" key="5">
    <source>
        <dbReference type="PIRSR" id="PIRSR601820-3"/>
    </source>
</evidence>
<dbReference type="Gene3D" id="2.40.50.120">
    <property type="match status" value="1"/>
</dbReference>
<feature type="chain" id="PRO_5042203302" evidence="6">
    <location>
        <begin position="19"/>
        <end position="220"/>
    </location>
</feature>
<keyword evidence="3 5" id="KW-1015">Disulfide bond</keyword>
<dbReference type="WBParaSite" id="MBELARI_LOCUS18765">
    <property type="protein sequence ID" value="MBELARI_LOCUS18765"/>
    <property type="gene ID" value="MBELARI_LOCUS18765"/>
</dbReference>
<organism evidence="8 9">
    <name type="scientific">Mesorhabditis belari</name>
    <dbReference type="NCBI Taxonomy" id="2138241"/>
    <lineage>
        <taxon>Eukaryota</taxon>
        <taxon>Metazoa</taxon>
        <taxon>Ecdysozoa</taxon>
        <taxon>Nematoda</taxon>
        <taxon>Chromadorea</taxon>
        <taxon>Rhabditida</taxon>
        <taxon>Rhabditina</taxon>
        <taxon>Rhabditomorpha</taxon>
        <taxon>Rhabditoidea</taxon>
        <taxon>Rhabditidae</taxon>
        <taxon>Mesorhabditinae</taxon>
        <taxon>Mesorhabditis</taxon>
    </lineage>
</organism>
<dbReference type="GO" id="GO:0051045">
    <property type="term" value="P:negative regulation of membrane protein ectodomain proteolysis"/>
    <property type="evidence" value="ECO:0007669"/>
    <property type="project" value="TreeGrafter"/>
</dbReference>
<feature type="domain" description="NTR" evidence="7">
    <location>
        <begin position="58"/>
        <end position="184"/>
    </location>
</feature>
<dbReference type="InterPro" id="IPR001820">
    <property type="entry name" value="TIMP"/>
</dbReference>
<feature type="disulfide bond" evidence="5">
    <location>
        <begin position="58"/>
        <end position="126"/>
    </location>
</feature>
<feature type="binding site" evidence="4">
    <location>
        <position position="58"/>
    </location>
    <ligand>
        <name>Zn(2+)</name>
        <dbReference type="ChEBI" id="CHEBI:29105"/>
        <note>ligand shared with metalloproteinase partner</note>
    </ligand>
</feature>
<evidence type="ECO:0000259" key="7">
    <source>
        <dbReference type="PROSITE" id="PS50189"/>
    </source>
</evidence>
<keyword evidence="4" id="KW-0479">Metal-binding</keyword>
<dbReference type="InterPro" id="IPR001134">
    <property type="entry name" value="Netrin_domain"/>
</dbReference>
<evidence type="ECO:0000256" key="1">
    <source>
        <dbReference type="ARBA" id="ARBA00004613"/>
    </source>
</evidence>
<dbReference type="SUPFAM" id="SSF50242">
    <property type="entry name" value="TIMP-like"/>
    <property type="match status" value="1"/>
</dbReference>
<dbReference type="GO" id="GO:0031012">
    <property type="term" value="C:extracellular matrix"/>
    <property type="evidence" value="ECO:0007669"/>
    <property type="project" value="TreeGrafter"/>
</dbReference>
<dbReference type="GO" id="GO:0008191">
    <property type="term" value="F:metalloendopeptidase inhibitor activity"/>
    <property type="evidence" value="ECO:0007669"/>
    <property type="project" value="InterPro"/>
</dbReference>
<dbReference type="Proteomes" id="UP000887575">
    <property type="component" value="Unassembled WGS sequence"/>
</dbReference>
<keyword evidence="6" id="KW-0732">Signal</keyword>
<dbReference type="AlphaFoldDB" id="A0AAF3EX21"/>
<dbReference type="PROSITE" id="PS50189">
    <property type="entry name" value="NTR"/>
    <property type="match status" value="1"/>
</dbReference>
<keyword evidence="4" id="KW-0862">Zinc</keyword>
<evidence type="ECO:0000256" key="2">
    <source>
        <dbReference type="ARBA" id="ARBA00022525"/>
    </source>
</evidence>
<reference evidence="9" key="1">
    <citation type="submission" date="2024-02" db="UniProtKB">
        <authorList>
            <consortium name="WormBaseParasite"/>
        </authorList>
    </citation>
    <scope>IDENTIFICATION</scope>
</reference>
<evidence type="ECO:0000256" key="6">
    <source>
        <dbReference type="SAM" id="SignalP"/>
    </source>
</evidence>
<keyword evidence="2" id="KW-0964">Secreted</keyword>
<dbReference type="GO" id="GO:0046872">
    <property type="term" value="F:metal ion binding"/>
    <property type="evidence" value="ECO:0007669"/>
    <property type="project" value="UniProtKB-KW"/>
</dbReference>
<accession>A0AAF3EX21</accession>
<proteinExistence type="predicted"/>
<evidence type="ECO:0000256" key="4">
    <source>
        <dbReference type="PIRSR" id="PIRSR601820-1"/>
    </source>
</evidence>
<evidence type="ECO:0000313" key="9">
    <source>
        <dbReference type="WBParaSite" id="MBELARI_LOCUS18765"/>
    </source>
</evidence>
<name>A0AAF3EX21_9BILA</name>
<dbReference type="GO" id="GO:0005615">
    <property type="term" value="C:extracellular space"/>
    <property type="evidence" value="ECO:0007669"/>
    <property type="project" value="TreeGrafter"/>
</dbReference>
<dbReference type="PANTHER" id="PTHR11844">
    <property type="entry name" value="METALLOPROTEASE INHIBITOR"/>
    <property type="match status" value="1"/>
</dbReference>
<dbReference type="GO" id="GO:0002020">
    <property type="term" value="F:protease binding"/>
    <property type="evidence" value="ECO:0007669"/>
    <property type="project" value="TreeGrafter"/>
</dbReference>
<sequence>MTFYIFLLVALAINGLQGDKNVTKSTTTMLTTTSVVGNVSTTMSTGNGTAIGPVGEMCSCQVLPRGFKNLACALGWISKAKILSVRTIDEEKKLKEYTLKHLHVYKGDKTLPKKLIVENSGKGKNCSLHLTKKGTYLLSGFLVKSTNGSNSKLVTSTCLSLGGLSPRWNKVSARDKKMLQTLKCAHVSTPSLTTPTLPTSPVSTSIKLPNLTTIRGPILP</sequence>
<protein>
    <submittedName>
        <fullName evidence="9">NTR domain-containing protein</fullName>
    </submittedName>
</protein>
<dbReference type="PANTHER" id="PTHR11844:SF25">
    <property type="entry name" value="NTR DOMAIN-CONTAINING PROTEIN"/>
    <property type="match status" value="1"/>
</dbReference>
<feature type="disulfide bond" evidence="5">
    <location>
        <begin position="60"/>
        <end position="158"/>
    </location>
</feature>
<feature type="signal peptide" evidence="6">
    <location>
        <begin position="1"/>
        <end position="18"/>
    </location>
</feature>
<keyword evidence="8" id="KW-1185">Reference proteome</keyword>
<comment type="subcellular location">
    <subcellularLocation>
        <location evidence="1">Secreted</location>
    </subcellularLocation>
</comment>